<feature type="domain" description="Fibronectin type-III" evidence="4">
    <location>
        <begin position="280"/>
        <end position="375"/>
    </location>
</feature>
<dbReference type="SUPFAM" id="SSF49265">
    <property type="entry name" value="Fibronectin type III"/>
    <property type="match status" value="1"/>
</dbReference>
<accession>A0A160P1T5</accession>
<dbReference type="SMART" id="SM00758">
    <property type="entry name" value="PA14"/>
    <property type="match status" value="1"/>
</dbReference>
<feature type="signal peptide" evidence="3">
    <location>
        <begin position="1"/>
        <end position="22"/>
    </location>
</feature>
<dbReference type="EMBL" id="AP017424">
    <property type="protein sequence ID" value="BAU84461.1"/>
    <property type="molecule type" value="Genomic_DNA"/>
</dbReference>
<dbReference type="PROSITE" id="PS50853">
    <property type="entry name" value="FN3"/>
    <property type="match status" value="1"/>
</dbReference>
<dbReference type="InterPro" id="IPR013783">
    <property type="entry name" value="Ig-like_fold"/>
</dbReference>
<feature type="chain" id="PRO_5039208545" description="PA14 domain-containing protein" evidence="3">
    <location>
        <begin position="23"/>
        <end position="684"/>
    </location>
</feature>
<proteinExistence type="predicted"/>
<keyword evidence="3" id="KW-0732">Signal</keyword>
<evidence type="ECO:0000313" key="6">
    <source>
        <dbReference type="EMBL" id="BAU84461.1"/>
    </source>
</evidence>
<dbReference type="SUPFAM" id="SSF56988">
    <property type="entry name" value="Anthrax protective antigen"/>
    <property type="match status" value="1"/>
</dbReference>
<evidence type="ECO:0000256" key="2">
    <source>
        <dbReference type="ARBA" id="ARBA00023326"/>
    </source>
</evidence>
<keyword evidence="2" id="KW-0119">Carbohydrate metabolism</keyword>
<evidence type="ECO:0000259" key="5">
    <source>
        <dbReference type="PROSITE" id="PS51820"/>
    </source>
</evidence>
<keyword evidence="1" id="KW-0378">Hydrolase</keyword>
<gene>
    <name evidence="6" type="ORF">SLA_3553</name>
</gene>
<dbReference type="GO" id="GO:0016798">
    <property type="term" value="F:hydrolase activity, acting on glycosyl bonds"/>
    <property type="evidence" value="ECO:0007669"/>
    <property type="project" value="UniProtKB-KW"/>
</dbReference>
<dbReference type="Pfam" id="PF07691">
    <property type="entry name" value="PA14"/>
    <property type="match status" value="1"/>
</dbReference>
<dbReference type="Gene3D" id="2.60.40.10">
    <property type="entry name" value="Immunoglobulins"/>
    <property type="match status" value="5"/>
</dbReference>
<dbReference type="AlphaFoldDB" id="A0A160P1T5"/>
<evidence type="ECO:0000256" key="1">
    <source>
        <dbReference type="ARBA" id="ARBA00023295"/>
    </source>
</evidence>
<reference evidence="6 7" key="1">
    <citation type="journal article" date="2016" name="Genome Announc.">
        <title>Complete Genome Sequence of Thiostrepton-Producing Streptomyces laurentii ATCC 31255.</title>
        <authorList>
            <person name="Doi K."/>
            <person name="Fujino Y."/>
            <person name="Nagayoshi Y."/>
            <person name="Ohshima T."/>
            <person name="Ogata S."/>
        </authorList>
    </citation>
    <scope>NUCLEOTIDE SEQUENCE [LARGE SCALE GENOMIC DNA]</scope>
    <source>
        <strain evidence="6 7">ATCC 31255</strain>
    </source>
</reference>
<dbReference type="InterPro" id="IPR011658">
    <property type="entry name" value="PA14_dom"/>
</dbReference>
<name>A0A160P1T5_STRLU</name>
<keyword evidence="7" id="KW-1185">Reference proteome</keyword>
<dbReference type="Proteomes" id="UP000217676">
    <property type="component" value="Chromosome"/>
</dbReference>
<organism evidence="6 7">
    <name type="scientific">Streptomyces laurentii</name>
    <dbReference type="NCBI Taxonomy" id="39478"/>
    <lineage>
        <taxon>Bacteria</taxon>
        <taxon>Bacillati</taxon>
        <taxon>Actinomycetota</taxon>
        <taxon>Actinomycetes</taxon>
        <taxon>Kitasatosporales</taxon>
        <taxon>Streptomycetaceae</taxon>
        <taxon>Streptomyces</taxon>
    </lineage>
</organism>
<evidence type="ECO:0000313" key="7">
    <source>
        <dbReference type="Proteomes" id="UP000217676"/>
    </source>
</evidence>
<dbReference type="SMART" id="SM00060">
    <property type="entry name" value="FN3"/>
    <property type="match status" value="4"/>
</dbReference>
<dbReference type="KEGG" id="slau:SLA_3553"/>
<dbReference type="InterPro" id="IPR036116">
    <property type="entry name" value="FN3_sf"/>
</dbReference>
<evidence type="ECO:0000256" key="3">
    <source>
        <dbReference type="SAM" id="SignalP"/>
    </source>
</evidence>
<evidence type="ECO:0008006" key="8">
    <source>
        <dbReference type="Google" id="ProtNLM"/>
    </source>
</evidence>
<keyword evidence="1" id="KW-0326">Glycosidase</keyword>
<feature type="domain" description="PA14" evidence="5">
    <location>
        <begin position="40"/>
        <end position="181"/>
    </location>
</feature>
<dbReference type="GO" id="GO:0000272">
    <property type="term" value="P:polysaccharide catabolic process"/>
    <property type="evidence" value="ECO:0007669"/>
    <property type="project" value="UniProtKB-KW"/>
</dbReference>
<dbReference type="InterPro" id="IPR003961">
    <property type="entry name" value="FN3_dom"/>
</dbReference>
<dbReference type="PROSITE" id="PS51820">
    <property type="entry name" value="PA14"/>
    <property type="match status" value="1"/>
</dbReference>
<evidence type="ECO:0000259" key="4">
    <source>
        <dbReference type="PROSITE" id="PS50853"/>
    </source>
</evidence>
<dbReference type="InterPro" id="IPR037524">
    <property type="entry name" value="PA14/GLEYA"/>
</dbReference>
<keyword evidence="2" id="KW-0624">Polysaccharide degradation</keyword>
<sequence length="684" mass="72466">MNTRIRTRVPATLAGLVTLATAGGLVTAAGAPAAAATVTCNSPVWKVQFFANTTFGGTPKKTACDTAISENYGSGHPAGVSLPNDNFSARWSLTRDFGSGGPFTFAAETQDGVRVYLDGVRKIDLWKNVSTTQKKSVNLTVPAGKHSLRVDFVAWTGAANVKFTYTPRTSATVDKVKPYGPSGASVAYDRTAHAASLRWAANKEMDLAGYRVYRRPSPGSGWTRISGSGLVTATTYTDKSAPATGANFAYEIRAVDKAGNESGGTADLYITTVDRTAPVGPSKPVYSYDGTTNTTTLSWTPNKETDLAGYRVYRRPSPGSGWTKVSGSGLITKTTFADASAPATGASYGYEVRAVDKAGNESGGSTDIIITTADKTGPAAPKGLAVGYDLWQATLGWQASENAVGYEVSAAPAETGPYSVVATTTAPGKVRVAAPVNTPRFYRVRAFDAAGNPSAYSEVYADDGVDRTGPLAAPTGLNAVVRPGSTDVHWSMAWPAYEDWDNGGSYRMYRSPGRTLDRTTMTRVTCGWDSDSADNRGNCNDVAKRQGTHYTYAVAAVDPFGNEGPLSAPLTVRVALPPVTGLKATPRTDGVFLEWDASTEPDLARYQVFKAESYDDGDGGTIWLAHRVDYLSPSDTSFLHGSEADGETVRYVVVPEDTEGNLLDFDDPALNWVEVTELGTPPVE</sequence>
<protein>
    <recommendedName>
        <fullName evidence="8">PA14 domain-containing protein</fullName>
    </recommendedName>
</protein>